<feature type="compositionally biased region" description="Basic and acidic residues" evidence="1">
    <location>
        <begin position="615"/>
        <end position="624"/>
    </location>
</feature>
<evidence type="ECO:0000313" key="4">
    <source>
        <dbReference type="EMBL" id="KJP86210.1"/>
    </source>
</evidence>
<feature type="transmembrane region" description="Helical" evidence="2">
    <location>
        <begin position="641"/>
        <end position="660"/>
    </location>
</feature>
<proteinExistence type="predicted"/>
<feature type="compositionally biased region" description="Basic and acidic residues" evidence="1">
    <location>
        <begin position="296"/>
        <end position="315"/>
    </location>
</feature>
<accession>A0A0D9QGN0</accession>
<evidence type="ECO:0000313" key="5">
    <source>
        <dbReference type="Proteomes" id="UP000054561"/>
    </source>
</evidence>
<dbReference type="InterPro" id="IPR024290">
    <property type="entry name" value="SICA_extracell_a"/>
</dbReference>
<protein>
    <recommendedName>
        <fullName evidence="3">Schizont-infected cell agglutination extracellular alpha domain-containing protein</fullName>
    </recommendedName>
</protein>
<feature type="domain" description="Schizont-infected cell agglutination extracellular alpha" evidence="3">
    <location>
        <begin position="20"/>
        <end position="183"/>
    </location>
</feature>
<evidence type="ECO:0000259" key="3">
    <source>
        <dbReference type="Pfam" id="PF12887"/>
    </source>
</evidence>
<organism evidence="4 5">
    <name type="scientific">Plasmodium fragile</name>
    <dbReference type="NCBI Taxonomy" id="5857"/>
    <lineage>
        <taxon>Eukaryota</taxon>
        <taxon>Sar</taxon>
        <taxon>Alveolata</taxon>
        <taxon>Apicomplexa</taxon>
        <taxon>Aconoidasida</taxon>
        <taxon>Haemosporida</taxon>
        <taxon>Plasmodiidae</taxon>
        <taxon>Plasmodium</taxon>
        <taxon>Plasmodium (Plasmodium)</taxon>
    </lineage>
</organism>
<dbReference type="EMBL" id="KQ001699">
    <property type="protein sequence ID" value="KJP86210.1"/>
    <property type="molecule type" value="Genomic_DNA"/>
</dbReference>
<sequence length="675" mass="69283">MAEQLGHILAKYVKDRGLVRNKEQYTEFLGQDVTALLDEFVGYMEDENLDSYASNCSNRGYTYPPKGNRPIVANVGDRIMCTLMTGALYFMNGWGSKSVRTDHTDPKNAALQARIRCAIVNIFMYILLKSPCKSDMGIHYAWYPVTAMDTAMGGLIKQGKCRKGVFTQIKIQEFDMENMIKKWLEDNQSLTEKFAGPAIQSTCKKPLRALVSGTKGTNTMDDKLQVDTVSTEVITHLGPDIKVLVRKVPQELMQPARAHATSPNHDSPAEASDAPATTQAAASPATSSSPHVPIAAREKKTEQESTSKTSGKEKGTQLSQGPKGTGTPPQQGRADTTAGDAVPSASVSPQAELSLPPEGGASGTGGSSTTKSGAEAQTPQPTVTTNVTDTGSGQEDVTTEKSTCGPSAHTKVTQVGAATATTTITPVTPIPASGCPGTGEPTDPQSTSAADPSPGAQAPAAAAPKAQAEQEPATTTTSSSGAEGAPTSAPAPSPGDQVVDGAGKAGGNDDPPPLNPPKPKPNPNPNQSGSSASFSDADLADGVSGVGGGEGGDGGGSSGPGSTGDQNPGSSTPASTDTVNPGSSGTGSTAQAQPGGSQTGPGAAPTEHNGSGLTKTDDTDDIMHDQGTSWPGLTWEDVKPYTPALIPAVVGIGLIAFFLWKVSTKPRATHKHAQI</sequence>
<dbReference type="GeneID" id="24269495"/>
<feature type="compositionally biased region" description="Low complexity" evidence="1">
    <location>
        <begin position="320"/>
        <end position="332"/>
    </location>
</feature>
<keyword evidence="5" id="KW-1185">Reference proteome</keyword>
<reference evidence="4 5" key="1">
    <citation type="submission" date="2014-03" db="EMBL/GenBank/DDBJ databases">
        <title>The Genome Sequence of Plasmodium fragile nilgiri.</title>
        <authorList>
            <consortium name="The Broad Institute Genomics Platform"/>
            <consortium name="The Broad Institute Genome Sequencing Center for Infectious Disease"/>
            <person name="Neafsey D."/>
            <person name="Duraisingh M."/>
            <person name="Young S.K."/>
            <person name="Zeng Q."/>
            <person name="Gargeya S."/>
            <person name="Abouelleil A."/>
            <person name="Alvarado L."/>
            <person name="Chapman S.B."/>
            <person name="Gainer-Dewar J."/>
            <person name="Goldberg J."/>
            <person name="Griggs A."/>
            <person name="Gujja S."/>
            <person name="Hansen M."/>
            <person name="Howarth C."/>
            <person name="Imamovic A."/>
            <person name="Larimer J."/>
            <person name="Pearson M."/>
            <person name="Poon T.W."/>
            <person name="Priest M."/>
            <person name="Roberts A."/>
            <person name="Saif S."/>
            <person name="Shea T."/>
            <person name="Sykes S."/>
            <person name="Wortman J."/>
            <person name="Nusbaum C."/>
            <person name="Birren B."/>
        </authorList>
    </citation>
    <scope>NUCLEOTIDE SEQUENCE [LARGE SCALE GENOMIC DNA]</scope>
    <source>
        <strain evidence="5">nilgiri</strain>
    </source>
</reference>
<feature type="compositionally biased region" description="Polar residues" evidence="1">
    <location>
        <begin position="565"/>
        <end position="596"/>
    </location>
</feature>
<keyword evidence="2" id="KW-1133">Transmembrane helix</keyword>
<gene>
    <name evidence="4" type="ORF">AK88_04181</name>
</gene>
<feature type="compositionally biased region" description="Polar residues" evidence="1">
    <location>
        <begin position="391"/>
        <end position="405"/>
    </location>
</feature>
<dbReference type="RefSeq" id="XP_012337214.1">
    <property type="nucleotide sequence ID" value="XM_012481791.1"/>
</dbReference>
<keyword evidence="2" id="KW-0472">Membrane</keyword>
<feature type="compositionally biased region" description="Low complexity" evidence="1">
    <location>
        <begin position="525"/>
        <end position="543"/>
    </location>
</feature>
<feature type="region of interest" description="Disordered" evidence="1">
    <location>
        <begin position="255"/>
        <end position="633"/>
    </location>
</feature>
<dbReference type="AlphaFoldDB" id="A0A0D9QGN0"/>
<feature type="compositionally biased region" description="Low complexity" evidence="1">
    <location>
        <begin position="269"/>
        <end position="290"/>
    </location>
</feature>
<evidence type="ECO:0000256" key="2">
    <source>
        <dbReference type="SAM" id="Phobius"/>
    </source>
</evidence>
<dbReference type="Proteomes" id="UP000054561">
    <property type="component" value="Unassembled WGS sequence"/>
</dbReference>
<feature type="compositionally biased region" description="Pro residues" evidence="1">
    <location>
        <begin position="510"/>
        <end position="524"/>
    </location>
</feature>
<dbReference type="OMA" id="VGYMEDE"/>
<feature type="compositionally biased region" description="Low complexity" evidence="1">
    <location>
        <begin position="410"/>
        <end position="432"/>
    </location>
</feature>
<dbReference type="Pfam" id="PF12887">
    <property type="entry name" value="SICA_alpha"/>
    <property type="match status" value="1"/>
</dbReference>
<keyword evidence="2" id="KW-0812">Transmembrane</keyword>
<dbReference type="VEuPathDB" id="PlasmoDB:AK88_04181"/>
<feature type="compositionally biased region" description="Low complexity" evidence="1">
    <location>
        <begin position="449"/>
        <end position="490"/>
    </location>
</feature>
<feature type="compositionally biased region" description="Gly residues" evidence="1">
    <location>
        <begin position="544"/>
        <end position="562"/>
    </location>
</feature>
<feature type="compositionally biased region" description="Low complexity" evidence="1">
    <location>
        <begin position="367"/>
        <end position="390"/>
    </location>
</feature>
<evidence type="ECO:0000256" key="1">
    <source>
        <dbReference type="SAM" id="MobiDB-lite"/>
    </source>
</evidence>
<name>A0A0D9QGN0_PLAFR</name>